<dbReference type="Proteomes" id="UP000266272">
    <property type="component" value="Unassembled WGS sequence"/>
</dbReference>
<feature type="signal peptide" evidence="1">
    <location>
        <begin position="1"/>
        <end position="19"/>
    </location>
</feature>
<sequence length="130" mass="13173">MLFKTAIVLAIAAISSVSAAAVSQPEKSIGTALLERDIAGLDVTFYENPGCGGKARDQRVNIGSCATPAPGFSSVKIRTKYPNAAGGPFKATIYSKNNCGCPTCGSHGYNADPGACLTDIGFVGNALGVS</sequence>
<keyword evidence="1" id="KW-0732">Signal</keyword>
<evidence type="ECO:0000256" key="1">
    <source>
        <dbReference type="SAM" id="SignalP"/>
    </source>
</evidence>
<evidence type="ECO:0000313" key="3">
    <source>
        <dbReference type="Proteomes" id="UP000266272"/>
    </source>
</evidence>
<dbReference type="AlphaFoldDB" id="A0A395NXV1"/>
<protein>
    <submittedName>
        <fullName evidence="2">Uncharacterized protein</fullName>
    </submittedName>
</protein>
<organism evidence="2 3">
    <name type="scientific">Trichoderma arundinaceum</name>
    <dbReference type="NCBI Taxonomy" id="490622"/>
    <lineage>
        <taxon>Eukaryota</taxon>
        <taxon>Fungi</taxon>
        <taxon>Dikarya</taxon>
        <taxon>Ascomycota</taxon>
        <taxon>Pezizomycotina</taxon>
        <taxon>Sordariomycetes</taxon>
        <taxon>Hypocreomycetidae</taxon>
        <taxon>Hypocreales</taxon>
        <taxon>Hypocreaceae</taxon>
        <taxon>Trichoderma</taxon>
    </lineage>
</organism>
<gene>
    <name evidence="2" type="ORF">TARUN_1322</name>
</gene>
<dbReference type="OrthoDB" id="4887929at2759"/>
<proteinExistence type="predicted"/>
<evidence type="ECO:0000313" key="2">
    <source>
        <dbReference type="EMBL" id="RFU80889.1"/>
    </source>
</evidence>
<dbReference type="EMBL" id="PXOA01000082">
    <property type="protein sequence ID" value="RFU80889.1"/>
    <property type="molecule type" value="Genomic_DNA"/>
</dbReference>
<feature type="chain" id="PRO_5017345347" evidence="1">
    <location>
        <begin position="20"/>
        <end position="130"/>
    </location>
</feature>
<reference evidence="2 3" key="1">
    <citation type="journal article" date="2018" name="PLoS Pathog.">
        <title>Evolution of structural diversity of trichothecenes, a family of toxins produced by plant pathogenic and entomopathogenic fungi.</title>
        <authorList>
            <person name="Proctor R.H."/>
            <person name="McCormick S.P."/>
            <person name="Kim H.S."/>
            <person name="Cardoza R.E."/>
            <person name="Stanley A.M."/>
            <person name="Lindo L."/>
            <person name="Kelly A."/>
            <person name="Brown D.W."/>
            <person name="Lee T."/>
            <person name="Vaughan M.M."/>
            <person name="Alexander N.J."/>
            <person name="Busman M."/>
            <person name="Gutierrez S."/>
        </authorList>
    </citation>
    <scope>NUCLEOTIDE SEQUENCE [LARGE SCALE GENOMIC DNA]</scope>
    <source>
        <strain evidence="2 3">IBT 40837</strain>
    </source>
</reference>
<name>A0A395NXV1_TRIAR</name>
<accession>A0A395NXV1</accession>
<comment type="caution">
    <text evidence="2">The sequence shown here is derived from an EMBL/GenBank/DDBJ whole genome shotgun (WGS) entry which is preliminary data.</text>
</comment>
<keyword evidence="3" id="KW-1185">Reference proteome</keyword>